<evidence type="ECO:0000256" key="1">
    <source>
        <dbReference type="SAM" id="SignalP"/>
    </source>
</evidence>
<dbReference type="Proteomes" id="UP000234681">
    <property type="component" value="Chromosome 5"/>
</dbReference>
<dbReference type="EMBL" id="CH473968">
    <property type="protein sequence ID" value="EDL80833.1"/>
    <property type="molecule type" value="Genomic_DNA"/>
</dbReference>
<feature type="signal peptide" evidence="1">
    <location>
        <begin position="1"/>
        <end position="21"/>
    </location>
</feature>
<evidence type="ECO:0000313" key="3">
    <source>
        <dbReference type="Proteomes" id="UP000234681"/>
    </source>
</evidence>
<feature type="chain" id="PRO_5039900688" evidence="1">
    <location>
        <begin position="22"/>
        <end position="87"/>
    </location>
</feature>
<dbReference type="RGD" id="621348">
    <property type="gene designation" value="Wnt4"/>
</dbReference>
<evidence type="ECO:0000313" key="2">
    <source>
        <dbReference type="EMBL" id="EDL80833.1"/>
    </source>
</evidence>
<organism evidence="2 3">
    <name type="scientific">Rattus norvegicus</name>
    <name type="common">Rat</name>
    <dbReference type="NCBI Taxonomy" id="10116"/>
    <lineage>
        <taxon>Eukaryota</taxon>
        <taxon>Metazoa</taxon>
        <taxon>Chordata</taxon>
        <taxon>Craniata</taxon>
        <taxon>Vertebrata</taxon>
        <taxon>Euteleostomi</taxon>
        <taxon>Mammalia</taxon>
        <taxon>Eutheria</taxon>
        <taxon>Euarchontoglires</taxon>
        <taxon>Glires</taxon>
        <taxon>Rodentia</taxon>
        <taxon>Myomorpha</taxon>
        <taxon>Muroidea</taxon>
        <taxon>Muridae</taxon>
        <taxon>Murinae</taxon>
        <taxon>Rattus</taxon>
    </lineage>
</organism>
<dbReference type="AlphaFoldDB" id="A6ITD1"/>
<keyword evidence="1" id="KW-0732">Signal</keyword>
<sequence length="87" mass="9021">MSPRSCLRSLRLLVFAVFSAAASNWLYCAVAAASTQRTWSWQSAAAAGSTGAASSSAGSASGSWRCTRAGDRARLCPGPPAWPREGQ</sequence>
<accession>A6ITD1</accession>
<gene>
    <name evidence="2 4" type="primary">Wnt4</name>
    <name evidence="2" type="ORF">rCG_31564</name>
</gene>
<reference evidence="3" key="1">
    <citation type="submission" date="2005-09" db="EMBL/GenBank/DDBJ databases">
        <authorList>
            <person name="Mural R.J."/>
            <person name="Li P.W."/>
            <person name="Adams M.D."/>
            <person name="Amanatides P.G."/>
            <person name="Baden-Tillson H."/>
            <person name="Barnstead M."/>
            <person name="Chin S.H."/>
            <person name="Dew I."/>
            <person name="Evans C.A."/>
            <person name="Ferriera S."/>
            <person name="Flanigan M."/>
            <person name="Fosler C."/>
            <person name="Glodek A."/>
            <person name="Gu Z."/>
            <person name="Holt R.A."/>
            <person name="Jennings D."/>
            <person name="Kraft C.L."/>
            <person name="Lu F."/>
            <person name="Nguyen T."/>
            <person name="Nusskern D.R."/>
            <person name="Pfannkoch C.M."/>
            <person name="Sitter C."/>
            <person name="Sutton G.G."/>
            <person name="Venter J.C."/>
            <person name="Wang Z."/>
            <person name="Woodage T."/>
            <person name="Zheng X.H."/>
            <person name="Zhong F."/>
        </authorList>
    </citation>
    <scope>NUCLEOTIDE SEQUENCE [LARGE SCALE GENOMIC DNA]</scope>
    <source>
        <strain>BN</strain>
        <strain evidence="3">Sprague-Dawley</strain>
    </source>
</reference>
<proteinExistence type="predicted"/>
<name>A6ITD1_RAT</name>
<evidence type="ECO:0000313" key="4">
    <source>
        <dbReference type="RGD" id="621348"/>
    </source>
</evidence>
<protein>
    <submittedName>
        <fullName evidence="2">Wingless-related MMTV integration site 4, isoform CRA_b</fullName>
    </submittedName>
</protein>